<organism evidence="2">
    <name type="scientific">hydrothermal vent metagenome</name>
    <dbReference type="NCBI Taxonomy" id="652676"/>
    <lineage>
        <taxon>unclassified sequences</taxon>
        <taxon>metagenomes</taxon>
        <taxon>ecological metagenomes</taxon>
    </lineage>
</organism>
<dbReference type="GO" id="GO:0016491">
    <property type="term" value="F:oxidoreductase activity"/>
    <property type="evidence" value="ECO:0007669"/>
    <property type="project" value="InterPro"/>
</dbReference>
<dbReference type="InterPro" id="IPR036249">
    <property type="entry name" value="Thioredoxin-like_sf"/>
</dbReference>
<reference evidence="2" key="1">
    <citation type="submission" date="2018-06" db="EMBL/GenBank/DDBJ databases">
        <authorList>
            <person name="Zhirakovskaya E."/>
        </authorList>
    </citation>
    <scope>NUCLEOTIDE SEQUENCE</scope>
</reference>
<dbReference type="AlphaFoldDB" id="A0A3B0YZ13"/>
<dbReference type="SUPFAM" id="SSF52833">
    <property type="entry name" value="Thioredoxin-like"/>
    <property type="match status" value="1"/>
</dbReference>
<proteinExistence type="predicted"/>
<accession>A0A3B0YZ13</accession>
<gene>
    <name evidence="2" type="ORF">MNBD_GAMMA12-1967</name>
</gene>
<protein>
    <submittedName>
        <fullName evidence="2">DsbA-like thioredoxin domain protein</fullName>
    </submittedName>
</protein>
<sequence length="234" mass="26669">MSSEEKFKVLYFSDILCVWAYLAQVRLDRLVQTFDSKIIIEEHFISIFGSVKPKMEQHWSDGGVSDYAKHVRSIGSRFDHIDIHPDIWVKNTPVSSGGCHLFLKAIQILDARDELGASSLSTTSNKSIFERVVWEFRLAFFRDLVDISHFRFQVEISEKLGLPINKIQQLIDSGEAFSALDTDLQLKEQYGVVGSPSLVLNEGRQIIYGNVGYRVIEANIQELINQPENQASWC</sequence>
<feature type="domain" description="DSBA-like thioredoxin" evidence="1">
    <location>
        <begin position="9"/>
        <end position="220"/>
    </location>
</feature>
<dbReference type="Gene3D" id="3.40.30.10">
    <property type="entry name" value="Glutaredoxin"/>
    <property type="match status" value="1"/>
</dbReference>
<evidence type="ECO:0000259" key="1">
    <source>
        <dbReference type="Pfam" id="PF01323"/>
    </source>
</evidence>
<dbReference type="EMBL" id="UOFL01000232">
    <property type="protein sequence ID" value="VAW81950.1"/>
    <property type="molecule type" value="Genomic_DNA"/>
</dbReference>
<dbReference type="Pfam" id="PF01323">
    <property type="entry name" value="DSBA"/>
    <property type="match status" value="1"/>
</dbReference>
<evidence type="ECO:0000313" key="2">
    <source>
        <dbReference type="EMBL" id="VAW81950.1"/>
    </source>
</evidence>
<name>A0A3B0YZ13_9ZZZZ</name>
<dbReference type="InterPro" id="IPR001853">
    <property type="entry name" value="DSBA-like_thioredoxin_dom"/>
</dbReference>